<sequence>MAETIGIIGAMDEEVELLLAGMQGAETVEKAGIRYYKGTYSQQNVVVCKSGVGKVNAAVTTQILVDSFGVSKVIFTGVAGAVDPQLNIGDIVISSECLQHDMDVTALGFDRGVIPYQEVSAFPADKGLIALAEQACAELGEVNCRVGRVLSGDQFIASREQVAWFYEHLQGACVEMEGAAVAQACYMNSVPYAVIRSMSDKADGSAHANFAEFTVASSRRSHAILDYMLGHM</sequence>
<keyword evidence="8" id="KW-1185">Reference proteome</keyword>
<dbReference type="Gene3D" id="3.40.50.1580">
    <property type="entry name" value="Nucleoside phosphorylase domain"/>
    <property type="match status" value="1"/>
</dbReference>
<dbReference type="RefSeq" id="WP_212980153.1">
    <property type="nucleotide sequence ID" value="NZ_AP025343.1"/>
</dbReference>
<proteinExistence type="predicted"/>
<dbReference type="GO" id="GO:0009164">
    <property type="term" value="P:nucleoside catabolic process"/>
    <property type="evidence" value="ECO:0007669"/>
    <property type="project" value="InterPro"/>
</dbReference>
<dbReference type="EMBL" id="BORT01000024">
    <property type="protein sequence ID" value="GIO49753.1"/>
    <property type="molecule type" value="Genomic_DNA"/>
</dbReference>
<dbReference type="GO" id="GO:0019509">
    <property type="term" value="P:L-methionine salvage from methylthioadenosine"/>
    <property type="evidence" value="ECO:0007669"/>
    <property type="project" value="InterPro"/>
</dbReference>
<evidence type="ECO:0000259" key="6">
    <source>
        <dbReference type="Pfam" id="PF01048"/>
    </source>
</evidence>
<evidence type="ECO:0000256" key="3">
    <source>
        <dbReference type="ARBA" id="ARBA00022605"/>
    </source>
</evidence>
<organism evidence="7 8">
    <name type="scientific">Paenibacillus azoreducens</name>
    <dbReference type="NCBI Taxonomy" id="116718"/>
    <lineage>
        <taxon>Bacteria</taxon>
        <taxon>Bacillati</taxon>
        <taxon>Bacillota</taxon>
        <taxon>Bacilli</taxon>
        <taxon>Bacillales</taxon>
        <taxon>Paenibacillaceae</taxon>
        <taxon>Paenibacillus</taxon>
    </lineage>
</organism>
<dbReference type="PANTHER" id="PTHR46832">
    <property type="entry name" value="5'-METHYLTHIOADENOSINE/S-ADENOSYLHOMOCYSTEINE NUCLEOSIDASE"/>
    <property type="match status" value="1"/>
</dbReference>
<dbReference type="GO" id="GO:0005829">
    <property type="term" value="C:cytosol"/>
    <property type="evidence" value="ECO:0007669"/>
    <property type="project" value="TreeGrafter"/>
</dbReference>
<dbReference type="GO" id="GO:0008782">
    <property type="term" value="F:adenosylhomocysteine nucleosidase activity"/>
    <property type="evidence" value="ECO:0007669"/>
    <property type="project" value="UniProtKB-EC"/>
</dbReference>
<reference evidence="7 8" key="1">
    <citation type="submission" date="2021-03" db="EMBL/GenBank/DDBJ databases">
        <title>Antimicrobial resistance genes in bacteria isolated from Japanese honey, and their potential for conferring macrolide and lincosamide resistance in the American foulbrood pathogen Paenibacillus larvae.</title>
        <authorList>
            <person name="Okamoto M."/>
            <person name="Kumagai M."/>
            <person name="Kanamori H."/>
            <person name="Takamatsu D."/>
        </authorList>
    </citation>
    <scope>NUCLEOTIDE SEQUENCE [LARGE SCALE GENOMIC DNA]</scope>
    <source>
        <strain evidence="7 8">J34TS1</strain>
    </source>
</reference>
<accession>A0A920CUT6</accession>
<gene>
    <name evidence="7" type="ORF">J34TS1_45180</name>
</gene>
<keyword evidence="5" id="KW-0486">Methionine biosynthesis</keyword>
<keyword evidence="4" id="KW-0378">Hydrolase</keyword>
<evidence type="ECO:0000256" key="4">
    <source>
        <dbReference type="ARBA" id="ARBA00022801"/>
    </source>
</evidence>
<evidence type="ECO:0000313" key="7">
    <source>
        <dbReference type="EMBL" id="GIO49753.1"/>
    </source>
</evidence>
<dbReference type="InterPro" id="IPR000845">
    <property type="entry name" value="Nucleoside_phosphorylase_d"/>
</dbReference>
<evidence type="ECO:0000313" key="8">
    <source>
        <dbReference type="Proteomes" id="UP000682811"/>
    </source>
</evidence>
<dbReference type="GO" id="GO:0019284">
    <property type="term" value="P:L-methionine salvage from S-adenosylmethionine"/>
    <property type="evidence" value="ECO:0007669"/>
    <property type="project" value="TreeGrafter"/>
</dbReference>
<dbReference type="InterPro" id="IPR010049">
    <property type="entry name" value="MTA_SAH_Nsdase"/>
</dbReference>
<dbReference type="AlphaFoldDB" id="A0A920CUT6"/>
<evidence type="ECO:0000256" key="2">
    <source>
        <dbReference type="ARBA" id="ARBA00011974"/>
    </source>
</evidence>
<dbReference type="CDD" id="cd09008">
    <property type="entry name" value="MTAN"/>
    <property type="match status" value="1"/>
</dbReference>
<dbReference type="NCBIfam" id="NF004079">
    <property type="entry name" value="PRK05584.1"/>
    <property type="match status" value="1"/>
</dbReference>
<evidence type="ECO:0000256" key="1">
    <source>
        <dbReference type="ARBA" id="ARBA00004945"/>
    </source>
</evidence>
<comment type="caution">
    <text evidence="7">The sequence shown here is derived from an EMBL/GenBank/DDBJ whole genome shotgun (WGS) entry which is preliminary data.</text>
</comment>
<name>A0A920CUT6_9BACL</name>
<dbReference type="InterPro" id="IPR035994">
    <property type="entry name" value="Nucleoside_phosphorylase_sf"/>
</dbReference>
<dbReference type="EC" id="3.2.2.9" evidence="2"/>
<keyword evidence="3" id="KW-0028">Amino-acid biosynthesis</keyword>
<dbReference type="Pfam" id="PF01048">
    <property type="entry name" value="PNP_UDP_1"/>
    <property type="match status" value="1"/>
</dbReference>
<comment type="pathway">
    <text evidence="1">Amino-acid biosynthesis; L-methionine biosynthesis via salvage pathway; S-methyl-5-thio-alpha-D-ribose 1-phosphate from S-methyl-5'-thioadenosine (hydrolase route): step 1/2.</text>
</comment>
<dbReference type="PANTHER" id="PTHR46832:SF1">
    <property type="entry name" value="5'-METHYLTHIOADENOSINE_S-ADENOSYLHOMOCYSTEINE NUCLEOSIDASE"/>
    <property type="match status" value="1"/>
</dbReference>
<dbReference type="Proteomes" id="UP000682811">
    <property type="component" value="Unassembled WGS sequence"/>
</dbReference>
<dbReference type="NCBIfam" id="TIGR01704">
    <property type="entry name" value="MTA_SAH-Nsdase"/>
    <property type="match status" value="1"/>
</dbReference>
<feature type="domain" description="Nucleoside phosphorylase" evidence="6">
    <location>
        <begin position="4"/>
        <end position="228"/>
    </location>
</feature>
<dbReference type="GO" id="GO:0008930">
    <property type="term" value="F:methylthioadenosine nucleosidase activity"/>
    <property type="evidence" value="ECO:0007669"/>
    <property type="project" value="InterPro"/>
</dbReference>
<evidence type="ECO:0000256" key="5">
    <source>
        <dbReference type="ARBA" id="ARBA00023167"/>
    </source>
</evidence>
<dbReference type="SUPFAM" id="SSF53167">
    <property type="entry name" value="Purine and uridine phosphorylases"/>
    <property type="match status" value="1"/>
</dbReference>
<protein>
    <recommendedName>
        <fullName evidence="2">adenosylhomocysteine nucleosidase</fullName>
        <ecNumber evidence="2">3.2.2.9</ecNumber>
    </recommendedName>
</protein>